<evidence type="ECO:0000256" key="4">
    <source>
        <dbReference type="ARBA" id="ARBA00022692"/>
    </source>
</evidence>
<evidence type="ECO:0000256" key="2">
    <source>
        <dbReference type="ARBA" id="ARBA00006278"/>
    </source>
</evidence>
<evidence type="ECO:0000256" key="9">
    <source>
        <dbReference type="ARBA" id="ARBA00023136"/>
    </source>
</evidence>
<protein>
    <recommendedName>
        <fullName evidence="11">FAD-binding FR-type domain-containing protein</fullName>
    </recommendedName>
</protein>
<dbReference type="InterPro" id="IPR013130">
    <property type="entry name" value="Fe3_Rdtase_TM_dom"/>
</dbReference>
<dbReference type="Pfam" id="PF08022">
    <property type="entry name" value="FAD_binding_8"/>
    <property type="match status" value="1"/>
</dbReference>
<dbReference type="Gene3D" id="3.40.50.80">
    <property type="entry name" value="Nucleotide-binding domain of ferredoxin-NADP reductase (FNR) module"/>
    <property type="match status" value="1"/>
</dbReference>
<reference evidence="12" key="1">
    <citation type="submission" date="2023-07" db="EMBL/GenBank/DDBJ databases">
        <title>Black Yeasts Isolated from many extreme environments.</title>
        <authorList>
            <person name="Coleine C."/>
            <person name="Stajich J.E."/>
            <person name="Selbmann L."/>
        </authorList>
    </citation>
    <scope>NUCLEOTIDE SEQUENCE</scope>
    <source>
        <strain evidence="12">CCFEE 5485</strain>
    </source>
</reference>
<accession>A0AAE0WVT0</accession>
<comment type="similarity">
    <text evidence="2">Belongs to the ferric reductase (FRE) family.</text>
</comment>
<dbReference type="SFLD" id="SFLDG01168">
    <property type="entry name" value="Ferric_reductase_subgroup_(FRE"/>
    <property type="match status" value="1"/>
</dbReference>
<name>A0AAE0WVT0_9PEZI</name>
<evidence type="ECO:0000256" key="10">
    <source>
        <dbReference type="SAM" id="Phobius"/>
    </source>
</evidence>
<gene>
    <name evidence="12" type="ORF">LTR78_001258</name>
</gene>
<dbReference type="Pfam" id="PF08030">
    <property type="entry name" value="NAD_binding_6"/>
    <property type="match status" value="1"/>
</dbReference>
<keyword evidence="7" id="KW-0560">Oxidoreductase</keyword>
<evidence type="ECO:0000259" key="11">
    <source>
        <dbReference type="PROSITE" id="PS51384"/>
    </source>
</evidence>
<dbReference type="Proteomes" id="UP001274830">
    <property type="component" value="Unassembled WGS sequence"/>
</dbReference>
<keyword evidence="5" id="KW-0249">Electron transport</keyword>
<feature type="transmembrane region" description="Helical" evidence="10">
    <location>
        <begin position="316"/>
        <end position="334"/>
    </location>
</feature>
<evidence type="ECO:0000256" key="1">
    <source>
        <dbReference type="ARBA" id="ARBA00004141"/>
    </source>
</evidence>
<dbReference type="SFLD" id="SFLDS00052">
    <property type="entry name" value="Ferric_Reductase_Domain"/>
    <property type="match status" value="1"/>
</dbReference>
<dbReference type="GO" id="GO:0005886">
    <property type="term" value="C:plasma membrane"/>
    <property type="evidence" value="ECO:0007669"/>
    <property type="project" value="TreeGrafter"/>
</dbReference>
<feature type="domain" description="FAD-binding FR-type" evidence="11">
    <location>
        <begin position="368"/>
        <end position="541"/>
    </location>
</feature>
<keyword evidence="8" id="KW-0406">Ion transport</keyword>
<comment type="subcellular location">
    <subcellularLocation>
        <location evidence="1">Membrane</location>
        <topology evidence="1">Multi-pass membrane protein</topology>
    </subcellularLocation>
</comment>
<evidence type="ECO:0000256" key="7">
    <source>
        <dbReference type="ARBA" id="ARBA00023002"/>
    </source>
</evidence>
<evidence type="ECO:0000256" key="6">
    <source>
        <dbReference type="ARBA" id="ARBA00022989"/>
    </source>
</evidence>
<keyword evidence="4 10" id="KW-0812">Transmembrane</keyword>
<dbReference type="InterPro" id="IPR017927">
    <property type="entry name" value="FAD-bd_FR_type"/>
</dbReference>
<feature type="transmembrane region" description="Helical" evidence="10">
    <location>
        <begin position="285"/>
        <end position="304"/>
    </location>
</feature>
<keyword evidence="3" id="KW-0813">Transport</keyword>
<keyword evidence="6 10" id="KW-1133">Transmembrane helix</keyword>
<evidence type="ECO:0000256" key="8">
    <source>
        <dbReference type="ARBA" id="ARBA00023065"/>
    </source>
</evidence>
<dbReference type="InterPro" id="IPR013121">
    <property type="entry name" value="Fe_red_NAD-bd_6"/>
</dbReference>
<dbReference type="PANTHER" id="PTHR32361">
    <property type="entry name" value="FERRIC/CUPRIC REDUCTASE TRANSMEMBRANE COMPONENT"/>
    <property type="match status" value="1"/>
</dbReference>
<dbReference type="InterPro" id="IPR013112">
    <property type="entry name" value="FAD-bd_8"/>
</dbReference>
<dbReference type="InterPro" id="IPR051410">
    <property type="entry name" value="Ferric/Cupric_Reductase"/>
</dbReference>
<dbReference type="SUPFAM" id="SSF52343">
    <property type="entry name" value="Ferredoxin reductase-like, C-terminal NADP-linked domain"/>
    <property type="match status" value="1"/>
</dbReference>
<evidence type="ECO:0000256" key="5">
    <source>
        <dbReference type="ARBA" id="ARBA00022982"/>
    </source>
</evidence>
<organism evidence="12 13">
    <name type="scientific">Recurvomyces mirabilis</name>
    <dbReference type="NCBI Taxonomy" id="574656"/>
    <lineage>
        <taxon>Eukaryota</taxon>
        <taxon>Fungi</taxon>
        <taxon>Dikarya</taxon>
        <taxon>Ascomycota</taxon>
        <taxon>Pezizomycotina</taxon>
        <taxon>Dothideomycetes</taxon>
        <taxon>Dothideomycetidae</taxon>
        <taxon>Mycosphaerellales</taxon>
        <taxon>Teratosphaeriaceae</taxon>
        <taxon>Recurvomyces</taxon>
    </lineage>
</organism>
<evidence type="ECO:0000256" key="3">
    <source>
        <dbReference type="ARBA" id="ARBA00022448"/>
    </source>
</evidence>
<dbReference type="GO" id="GO:0015677">
    <property type="term" value="P:copper ion import"/>
    <property type="evidence" value="ECO:0007669"/>
    <property type="project" value="TreeGrafter"/>
</dbReference>
<dbReference type="GO" id="GO:0006826">
    <property type="term" value="P:iron ion transport"/>
    <property type="evidence" value="ECO:0007669"/>
    <property type="project" value="TreeGrafter"/>
</dbReference>
<dbReference type="PANTHER" id="PTHR32361:SF12">
    <property type="entry name" value="PUTATIVE (AFU_ORTHOLOGUE AFUA_1G14340)-RELATED"/>
    <property type="match status" value="1"/>
</dbReference>
<evidence type="ECO:0000313" key="13">
    <source>
        <dbReference type="Proteomes" id="UP001274830"/>
    </source>
</evidence>
<dbReference type="GO" id="GO:0006879">
    <property type="term" value="P:intracellular iron ion homeostasis"/>
    <property type="evidence" value="ECO:0007669"/>
    <property type="project" value="TreeGrafter"/>
</dbReference>
<feature type="transmembrane region" description="Helical" evidence="10">
    <location>
        <begin position="80"/>
        <end position="103"/>
    </location>
</feature>
<sequence>MPGHGLINYFLTSRTDDTLQQHDIRTTIPRMAPRFALTLPSAIPQPSQGPATDFGDLINTTSAASPYSHGLDGVSQTDNYLFINILIIAFCVLLVVALGYRWVHMGNAHLRHLLTMGSRREEDQRFWMYNHSQYWPMIKNRLLYSPLWKVRHNREIQLSKAVSIGTLPSRFHTLLLLLYLATNVAWCLALDWTREDEYSVIAQLRGRSGSLAAFNLIPTVLFALRNNPLIPITRVSYDTFNLMHRWCARVAIFESIVHTVCWAVNAIAAGGMHQVHVSLATSTSYAWGMVGTCVFGVILVQSLSPVRHAFYETFLFLHRGLIVLGVSAVFVHIYKANLPQLPYIQLIIVFYALELAWRACRIVYHNVSRQHGITKVTVEALPSEACRVTFDLSRPWHWKPGCHVHAYLPTFALLSSHPFSIAWAESTPRAQPPMIEMEKMASTDMSLQDKVMTDPSLTRRSMYSSKSMAAPTVKTIAEATHAPESTNIALKRDAAVTSVSLVMRARTGMTRKLYEAANKAPTKTLTTWGAIEGPYGGHDPMTSYGTVVLFAGGVGITHCVGYVHHLLLQHQAGTSSTQKILLVWSVPNTEALEWVRKWMDQILRMENRRDVLRIQLFVTKPRHRAEVISNTGSVQMFPGRCNPSTIVEREFAERIGAMGVTVCGPGAFADSVRQAVRTVVEEGAVDFVEEAFTY</sequence>
<keyword evidence="9 10" id="KW-0472">Membrane</keyword>
<dbReference type="PROSITE" id="PS51384">
    <property type="entry name" value="FAD_FR"/>
    <property type="match status" value="1"/>
</dbReference>
<dbReference type="CDD" id="cd06186">
    <property type="entry name" value="NOX_Duox_like_FAD_NADP"/>
    <property type="match status" value="1"/>
</dbReference>
<evidence type="ECO:0000313" key="12">
    <source>
        <dbReference type="EMBL" id="KAK3678805.1"/>
    </source>
</evidence>
<dbReference type="GO" id="GO:0000293">
    <property type="term" value="F:ferric-chelate reductase activity"/>
    <property type="evidence" value="ECO:0007669"/>
    <property type="project" value="UniProtKB-ARBA"/>
</dbReference>
<dbReference type="InterPro" id="IPR039261">
    <property type="entry name" value="FNR_nucleotide-bd"/>
</dbReference>
<proteinExistence type="inferred from homology"/>
<dbReference type="AlphaFoldDB" id="A0AAE0WVT0"/>
<comment type="caution">
    <text evidence="12">The sequence shown here is derived from an EMBL/GenBank/DDBJ whole genome shotgun (WGS) entry which is preliminary data.</text>
</comment>
<keyword evidence="13" id="KW-1185">Reference proteome</keyword>
<feature type="transmembrane region" description="Helical" evidence="10">
    <location>
        <begin position="246"/>
        <end position="265"/>
    </location>
</feature>
<dbReference type="Pfam" id="PF01794">
    <property type="entry name" value="Ferric_reduct"/>
    <property type="match status" value="1"/>
</dbReference>
<dbReference type="EMBL" id="JAUTXT010000003">
    <property type="protein sequence ID" value="KAK3678805.1"/>
    <property type="molecule type" value="Genomic_DNA"/>
</dbReference>